<evidence type="ECO:0000313" key="2">
    <source>
        <dbReference type="Proteomes" id="UP000319576"/>
    </source>
</evidence>
<dbReference type="OrthoDB" id="2988179at2"/>
<evidence type="ECO:0008006" key="3">
    <source>
        <dbReference type="Google" id="ProtNLM"/>
    </source>
</evidence>
<dbReference type="KEGG" id="uli:ETAA1_18030"/>
<proteinExistence type="predicted"/>
<organism evidence="1 2">
    <name type="scientific">Urbifossiella limnaea</name>
    <dbReference type="NCBI Taxonomy" id="2528023"/>
    <lineage>
        <taxon>Bacteria</taxon>
        <taxon>Pseudomonadati</taxon>
        <taxon>Planctomycetota</taxon>
        <taxon>Planctomycetia</taxon>
        <taxon>Gemmatales</taxon>
        <taxon>Gemmataceae</taxon>
        <taxon>Urbifossiella</taxon>
    </lineage>
</organism>
<accession>A0A517XQT3</accession>
<dbReference type="EMBL" id="CP036273">
    <property type="protein sequence ID" value="QDU19865.1"/>
    <property type="molecule type" value="Genomic_DNA"/>
</dbReference>
<dbReference type="AlphaFoldDB" id="A0A517XQT3"/>
<reference evidence="1 2" key="1">
    <citation type="submission" date="2019-02" db="EMBL/GenBank/DDBJ databases">
        <title>Deep-cultivation of Planctomycetes and their phenomic and genomic characterization uncovers novel biology.</title>
        <authorList>
            <person name="Wiegand S."/>
            <person name="Jogler M."/>
            <person name="Boedeker C."/>
            <person name="Pinto D."/>
            <person name="Vollmers J."/>
            <person name="Rivas-Marin E."/>
            <person name="Kohn T."/>
            <person name="Peeters S.H."/>
            <person name="Heuer A."/>
            <person name="Rast P."/>
            <person name="Oberbeckmann S."/>
            <person name="Bunk B."/>
            <person name="Jeske O."/>
            <person name="Meyerdierks A."/>
            <person name="Storesund J.E."/>
            <person name="Kallscheuer N."/>
            <person name="Luecker S."/>
            <person name="Lage O.M."/>
            <person name="Pohl T."/>
            <person name="Merkel B.J."/>
            <person name="Hornburger P."/>
            <person name="Mueller R.-W."/>
            <person name="Bruemmer F."/>
            <person name="Labrenz M."/>
            <person name="Spormann A.M."/>
            <person name="Op den Camp H."/>
            <person name="Overmann J."/>
            <person name="Amann R."/>
            <person name="Jetten M.S.M."/>
            <person name="Mascher T."/>
            <person name="Medema M.H."/>
            <person name="Devos D.P."/>
            <person name="Kaster A.-K."/>
            <person name="Ovreas L."/>
            <person name="Rohde M."/>
            <person name="Galperin M.Y."/>
            <person name="Jogler C."/>
        </authorList>
    </citation>
    <scope>NUCLEOTIDE SEQUENCE [LARGE SCALE GENOMIC DNA]</scope>
    <source>
        <strain evidence="1 2">ETA_A1</strain>
    </source>
</reference>
<name>A0A517XQT3_9BACT</name>
<dbReference type="RefSeq" id="WP_145236485.1">
    <property type="nucleotide sequence ID" value="NZ_CP036273.1"/>
</dbReference>
<gene>
    <name evidence="1" type="ORF">ETAA1_18030</name>
</gene>
<evidence type="ECO:0000313" key="1">
    <source>
        <dbReference type="EMBL" id="QDU19865.1"/>
    </source>
</evidence>
<protein>
    <recommendedName>
        <fullName evidence="3">T6SS immunity protein Tdi1 C-terminal domain-containing protein</fullName>
    </recommendedName>
</protein>
<dbReference type="Proteomes" id="UP000319576">
    <property type="component" value="Chromosome"/>
</dbReference>
<sequence>MSRPTWADQIIDDITPDQFEAWLAPWAGLVGGTVAPAFMSKFGVWFLRRPTGAVEMLDVFTGQLQPMADSYEGFVGEVNEQWWQEVYLLSELVLRLHEAGKVPGPGQCYAIAPHPALGGPNPANGDAVDPRFVMVVDVVVWQSICAQSLGLS</sequence>
<keyword evidence="2" id="KW-1185">Reference proteome</keyword>